<name>V7PSC6_PLAYE</name>
<dbReference type="AlphaFoldDB" id="V7PSC6"/>
<feature type="transmembrane region" description="Helical" evidence="2">
    <location>
        <begin position="6"/>
        <end position="32"/>
    </location>
</feature>
<reference evidence="3 4" key="1">
    <citation type="submission" date="2013-11" db="EMBL/GenBank/DDBJ databases">
        <title>The Genome Sequence of Plasmodium yoelii 17X.</title>
        <authorList>
            <consortium name="The Broad Institute Genomics Platform"/>
            <consortium name="The Broad Institute Genome Sequencing Center for Infectious Disease"/>
            <person name="Neafsey D."/>
            <person name="Adams J."/>
            <person name="Walker B."/>
            <person name="Young S.K."/>
            <person name="Zeng Q."/>
            <person name="Gargeya S."/>
            <person name="Fitzgerald M."/>
            <person name="Haas B."/>
            <person name="Abouelleil A."/>
            <person name="Alvarado L."/>
            <person name="Chapman S.B."/>
            <person name="Gainer-Dewar J."/>
            <person name="Goldberg J."/>
            <person name="Griggs A."/>
            <person name="Gujja S."/>
            <person name="Hansen M."/>
            <person name="Howarth C."/>
            <person name="Imamovic A."/>
            <person name="Ireland A."/>
            <person name="Larimer J."/>
            <person name="McCowan C."/>
            <person name="Murphy C."/>
            <person name="Pearson M."/>
            <person name="Poon T.W."/>
            <person name="Priest M."/>
            <person name="Roberts A."/>
            <person name="Saif S."/>
            <person name="Shea T."/>
            <person name="Sykes S."/>
            <person name="Wortman J."/>
            <person name="Nusbaum C."/>
            <person name="Birren B."/>
        </authorList>
    </citation>
    <scope>NUCLEOTIDE SEQUENCE [LARGE SCALE GENOMIC DNA]</scope>
    <source>
        <strain evidence="3 4">17X</strain>
    </source>
</reference>
<dbReference type="OrthoDB" id="372228at2759"/>
<feature type="region of interest" description="Disordered" evidence="1">
    <location>
        <begin position="432"/>
        <end position="492"/>
    </location>
</feature>
<evidence type="ECO:0008006" key="5">
    <source>
        <dbReference type="Google" id="ProtNLM"/>
    </source>
</evidence>
<evidence type="ECO:0000256" key="1">
    <source>
        <dbReference type="SAM" id="MobiDB-lite"/>
    </source>
</evidence>
<feature type="compositionally biased region" description="Polar residues" evidence="1">
    <location>
        <begin position="438"/>
        <end position="452"/>
    </location>
</feature>
<evidence type="ECO:0000313" key="3">
    <source>
        <dbReference type="EMBL" id="ETB62566.1"/>
    </source>
</evidence>
<sequence>MAINKLILYFYTLILATIYTKCVHSILISAALNSDPIENHKKSNVVAIVYDTTNAVIEYSSEYYDVILLLKSFLTKSKKKLKDTEITKRFKPLNIENISNYAFYEKSKNEIVDFLFFLDDNYKYLFNKYVLSSELDEYNDDLNGARAYFNNIFRSVRTTPEDRVKYFDGYYRIKKYINLSVSIHFELSTGLYILLIQIDPDTKKFNVKFTDYLTKRDINLLETAQQITKENDPVFQNLIKTMSDLRVYRTSGVFDHPERKLEQLCLKHDYGVTSENWISYFHPHNETLCHIDINGNGDCFFYTVKHLLYHNGIEIPNYTPTEHVPETKFVPWYLENVRKYPKQTIFNTIDLRYITTYYTIKYFPGYTKDEDLDSQSIRSMLEILSDLEISNYHLKKHSLVKMLKSNYPFLKILDVGSFFKKKLKSIFKGKDDDDSYKNTDAPQNNQNSSIKNLKTDKKKQTRSSQNSTSIELVDLKHKPKNHQGVLQPPTNLEINSTSEYASNIDYANTPPSTSTSEYATNIDYANTPPSTSKAESDNIIDHIDSAPSTSKAETDNINDYINSAPSASKDDYDRIMDYFDNVKNATKESNRVNATNYELNNPIEYNYDEILEDISGLNNRMYELIFFKLISLKENNITEIKDNSIPIELVPRLKGKLLKSKVLSSHPFKEIPKRGDVFPFFNFSNIKKQLSHPFNLKSYHNNDLYGVVVCTTFNKELIRKSDKKKTYSLIFNLHGDELSYHSILNNDYHFTHNSVLIETKTMHQKALALFYERTRPGHSHWGDETDYNAFQKMFNIGLITFMHDSTKLFFPKMDFEEYPNYFLIYFFSEMHFEPAVHVKYNRNSVTYKSSYERNNIPNSITNIP</sequence>
<gene>
    <name evidence="3" type="ORF">YYC_00294</name>
</gene>
<proteinExistence type="predicted"/>
<keyword evidence="2" id="KW-0812">Transmembrane</keyword>
<keyword evidence="2" id="KW-0472">Membrane</keyword>
<accession>V7PSC6</accession>
<protein>
    <recommendedName>
        <fullName evidence="5">OTU domain-containing protein</fullName>
    </recommendedName>
</protein>
<keyword evidence="2" id="KW-1133">Transmembrane helix</keyword>
<dbReference type="EMBL" id="KI635730">
    <property type="protein sequence ID" value="ETB62566.1"/>
    <property type="molecule type" value="Genomic_DNA"/>
</dbReference>
<evidence type="ECO:0000256" key="2">
    <source>
        <dbReference type="SAM" id="Phobius"/>
    </source>
</evidence>
<dbReference type="Proteomes" id="UP000018538">
    <property type="component" value="Unassembled WGS sequence"/>
</dbReference>
<evidence type="ECO:0000313" key="4">
    <source>
        <dbReference type="Proteomes" id="UP000018538"/>
    </source>
</evidence>
<organism evidence="3 4">
    <name type="scientific">Plasmodium yoelii 17X</name>
    <dbReference type="NCBI Taxonomy" id="1323249"/>
    <lineage>
        <taxon>Eukaryota</taxon>
        <taxon>Sar</taxon>
        <taxon>Alveolata</taxon>
        <taxon>Apicomplexa</taxon>
        <taxon>Aconoidasida</taxon>
        <taxon>Haemosporida</taxon>
        <taxon>Plasmodiidae</taxon>
        <taxon>Plasmodium</taxon>
        <taxon>Plasmodium (Vinckeia)</taxon>
    </lineage>
</organism>
<keyword evidence="4" id="KW-1185">Reference proteome</keyword>